<dbReference type="InterPro" id="IPR050302">
    <property type="entry name" value="Rab_GAP_TBC_domain"/>
</dbReference>
<dbReference type="Proteomes" id="UP000005222">
    <property type="component" value="Chromosome L"/>
</dbReference>
<dbReference type="OrthoDB" id="4085843at2759"/>
<dbReference type="AlphaFoldDB" id="G8Y5K7"/>
<name>G8Y5K7_PICSO</name>
<evidence type="ECO:0000313" key="4">
    <source>
        <dbReference type="EMBL" id="CCE83887.1"/>
    </source>
</evidence>
<accession>G8Y5K7</accession>
<dbReference type="GO" id="GO:0031267">
    <property type="term" value="F:small GTPase binding"/>
    <property type="evidence" value="ECO:0007669"/>
    <property type="project" value="TreeGrafter"/>
</dbReference>
<dbReference type="EMBL" id="FO082048">
    <property type="protein sequence ID" value="CCE84918.1"/>
    <property type="molecule type" value="Genomic_DNA"/>
</dbReference>
<evidence type="ECO:0000313" key="6">
    <source>
        <dbReference type="Proteomes" id="UP000005222"/>
    </source>
</evidence>
<gene>
    <name evidence="5" type="primary">Piso0_004483</name>
    <name evidence="4" type="ORF">GNLVRS01_PISO0K17874g</name>
    <name evidence="5" type="ORF">GNLVRS01_PISO0L17875g</name>
</gene>
<feature type="domain" description="Rab-GAP TBC" evidence="3">
    <location>
        <begin position="130"/>
        <end position="351"/>
    </location>
</feature>
<dbReference type="HOGENOM" id="CLU_547452_0_0_1"/>
<feature type="compositionally biased region" description="Basic and acidic residues" evidence="2">
    <location>
        <begin position="10"/>
        <end position="37"/>
    </location>
</feature>
<keyword evidence="6" id="KW-1185">Reference proteome</keyword>
<reference evidence="6" key="2">
    <citation type="journal article" date="2012" name="G3 (Bethesda)">
        <title>Pichia sorbitophila, an interspecies yeast hybrid reveals early steps of genome resolution following polyploidization.</title>
        <authorList>
            <person name="Leh Louis V."/>
            <person name="Despons L."/>
            <person name="Friedrich A."/>
            <person name="Martin T."/>
            <person name="Durrens P."/>
            <person name="Casaregola S."/>
            <person name="Neuveglise C."/>
            <person name="Fairhead C."/>
            <person name="Marck C."/>
            <person name="Cruz J.A."/>
            <person name="Straub M.L."/>
            <person name="Kugler V."/>
            <person name="Sacerdot C."/>
            <person name="Uzunov Z."/>
            <person name="Thierry A."/>
            <person name="Weiss S."/>
            <person name="Bleykasten C."/>
            <person name="De Montigny J."/>
            <person name="Jacques N."/>
            <person name="Jung P."/>
            <person name="Lemaire M."/>
            <person name="Mallet S."/>
            <person name="Morel G."/>
            <person name="Richard G.F."/>
            <person name="Sarkar A."/>
            <person name="Savel G."/>
            <person name="Schacherer J."/>
            <person name="Seret M.L."/>
            <person name="Talla E."/>
            <person name="Samson G."/>
            <person name="Jubin C."/>
            <person name="Poulain J."/>
            <person name="Vacherie B."/>
            <person name="Barbe V."/>
            <person name="Pelletier E."/>
            <person name="Sherman D.J."/>
            <person name="Westhof E."/>
            <person name="Weissenbach J."/>
            <person name="Baret P.V."/>
            <person name="Wincker P."/>
            <person name="Gaillardin C."/>
            <person name="Dujon B."/>
            <person name="Souciet J.L."/>
        </authorList>
    </citation>
    <scope>NUCLEOTIDE SEQUENCE [LARGE SCALE GENOMIC DNA]</scope>
    <source>
        <strain evidence="6">ATCC MYA-4447 / BCRC 22081 / CBS 7064 / NBRC 10061 / NRRL Y-12695</strain>
    </source>
</reference>
<reference evidence="5" key="1">
    <citation type="submission" date="2011-10" db="EMBL/GenBank/DDBJ databases">
        <authorList>
            <person name="Genoscope - CEA"/>
        </authorList>
    </citation>
    <scope>NUCLEOTIDE SEQUENCE</scope>
</reference>
<evidence type="ECO:0000259" key="3">
    <source>
        <dbReference type="SMART" id="SM00164"/>
    </source>
</evidence>
<dbReference type="EMBL" id="FO082049">
    <property type="protein sequence ID" value="CCE83887.1"/>
    <property type="molecule type" value="Genomic_DNA"/>
</dbReference>
<feature type="coiled-coil region" evidence="1">
    <location>
        <begin position="408"/>
        <end position="514"/>
    </location>
</feature>
<dbReference type="InterPro" id="IPR000195">
    <property type="entry name" value="Rab-GAP-TBC_dom"/>
</dbReference>
<keyword evidence="1" id="KW-0175">Coiled coil</keyword>
<dbReference type="eggNOG" id="KOG1102">
    <property type="taxonomic scope" value="Eukaryota"/>
</dbReference>
<dbReference type="InParanoid" id="G8Y5K7"/>
<dbReference type="PANTHER" id="PTHR47219:SF9">
    <property type="entry name" value="GTPASE ACTIVATING PROTEIN AND CENTROSOME-ASSOCIATED, ISOFORM B"/>
    <property type="match status" value="1"/>
</dbReference>
<sequence>MSNPPPLPPRDGEFDGSIERNSKDYSDLSAESKRLDASEEPTYNVNDSVSKIAVMRQMELYSMKASNESSDLFIPSEDNESSILNKIQEIKSSLSEEDDTDEVDYWSSFVTNTSDNWLSEISVPDLEAHLARGIPERLRPMVYLKTMQIKQTIKKEDYYDLLKKANNSSELHMQQIFIENFPIDKGLKDVLRVFTYYTNEVISRNLAKLDLNGDPSTNFSITEHNVAPKNFVIYIGRLLASLPNVESEEIFFLLLKFNKIFISLNKDEFLYKASRTLEDILPEVFSHIAKQGISLTAFYKSAIFTFLTDQISSEPLLLSILDFFVFEGFDFLIRVILEGFRSNADTICTLDGNALSDFIYSSEFFSSLASSEGRLSSTVLETEPNIIKYENEFYLLHANSLNANDHELANLKEVNDDLTIKIHELRRQIESLKETHSEIFGQADEYYSQLKREQELNRQLADTKTQLIEKYENLSMKENVKNTIKANEEFAARNADLESQISALQASLEEKRKKLAKSASAK</sequence>
<dbReference type="GO" id="GO:0030427">
    <property type="term" value="C:site of polarized growth"/>
    <property type="evidence" value="ECO:0007669"/>
    <property type="project" value="UniProtKB-ARBA"/>
</dbReference>
<organism evidence="5 6">
    <name type="scientific">Pichia sorbitophila (strain ATCC MYA-4447 / BCRC 22081 / CBS 7064 / NBRC 10061 / NRRL Y-12695)</name>
    <name type="common">Hybrid yeast</name>
    <dbReference type="NCBI Taxonomy" id="559304"/>
    <lineage>
        <taxon>Eukaryota</taxon>
        <taxon>Fungi</taxon>
        <taxon>Dikarya</taxon>
        <taxon>Ascomycota</taxon>
        <taxon>Saccharomycotina</taxon>
        <taxon>Pichiomycetes</taxon>
        <taxon>Debaryomycetaceae</taxon>
        <taxon>Millerozyma</taxon>
    </lineage>
</organism>
<protein>
    <submittedName>
        <fullName evidence="5">Piso0_004483 protein</fullName>
    </submittedName>
</protein>
<evidence type="ECO:0000313" key="5">
    <source>
        <dbReference type="EMBL" id="CCE84918.1"/>
    </source>
</evidence>
<dbReference type="SUPFAM" id="SSF90257">
    <property type="entry name" value="Myosin rod fragments"/>
    <property type="match status" value="1"/>
</dbReference>
<evidence type="ECO:0000256" key="2">
    <source>
        <dbReference type="SAM" id="MobiDB-lite"/>
    </source>
</evidence>
<dbReference type="STRING" id="559304.G8Y5K7"/>
<feature type="region of interest" description="Disordered" evidence="2">
    <location>
        <begin position="1"/>
        <end position="42"/>
    </location>
</feature>
<dbReference type="Proteomes" id="UP000005222">
    <property type="component" value="Chromosome K"/>
</dbReference>
<evidence type="ECO:0000256" key="1">
    <source>
        <dbReference type="SAM" id="Coils"/>
    </source>
</evidence>
<dbReference type="SMART" id="SM00164">
    <property type="entry name" value="TBC"/>
    <property type="match status" value="1"/>
</dbReference>
<proteinExistence type="predicted"/>
<dbReference type="InterPro" id="IPR035969">
    <property type="entry name" value="Rab-GAP_TBC_sf"/>
</dbReference>
<dbReference type="Pfam" id="PF23436">
    <property type="entry name" value="RabGap-TBC_2"/>
    <property type="match status" value="1"/>
</dbReference>
<dbReference type="PANTHER" id="PTHR47219">
    <property type="entry name" value="RAB GTPASE-ACTIVATING PROTEIN 1-LIKE"/>
    <property type="match status" value="1"/>
</dbReference>
<dbReference type="Gene3D" id="1.10.472.80">
    <property type="entry name" value="Ypt/Rab-GAP domain of gyp1p, domain 3"/>
    <property type="match status" value="1"/>
</dbReference>
<dbReference type="GO" id="GO:0005096">
    <property type="term" value="F:GTPase activator activity"/>
    <property type="evidence" value="ECO:0007669"/>
    <property type="project" value="TreeGrafter"/>
</dbReference>
<dbReference type="SUPFAM" id="SSF47923">
    <property type="entry name" value="Ypt/Rab-GAP domain of gyp1p"/>
    <property type="match status" value="1"/>
</dbReference>